<reference evidence="2" key="1">
    <citation type="submission" date="2018-06" db="EMBL/GenBank/DDBJ databases">
        <authorList>
            <person name="Zhirakovskaya E."/>
        </authorList>
    </citation>
    <scope>NUCLEOTIDE SEQUENCE</scope>
</reference>
<dbReference type="Pfam" id="PF13561">
    <property type="entry name" value="adh_short_C2"/>
    <property type="match status" value="1"/>
</dbReference>
<dbReference type="PROSITE" id="PS00061">
    <property type="entry name" value="ADH_SHORT"/>
    <property type="match status" value="1"/>
</dbReference>
<dbReference type="NCBIfam" id="NF005559">
    <property type="entry name" value="PRK07231.1"/>
    <property type="match status" value="1"/>
</dbReference>
<sequence>MTISGDSAPSLFDLTDKTAIVTGASRGIGEAIARRLAQAGANVIVSSRKLDACQKIVDSINEAEGREAAFSVACNISHKQELQRLVDETRAKFGPADILVANAAVNPYFGPSADISDEQFDKILTCNVKAAHWLSHMVLPEMKEKQDGVIVVISSVGGFVGSSAIGAYNISKAADMQLARNLAVEYGPDNIRVNCICPGVVKTHFAEALWKDLKVEKMMTRKLPLRRFGEPDDIAGAAVFLASPAGRWMTGQSVIIDGGALISVGEL</sequence>
<dbReference type="EC" id="1.1.1.100" evidence="2"/>
<dbReference type="InterPro" id="IPR020904">
    <property type="entry name" value="Sc_DH/Rdtase_CS"/>
</dbReference>
<keyword evidence="2" id="KW-0560">Oxidoreductase</keyword>
<accession>A0A3B0T266</accession>
<dbReference type="SUPFAM" id="SSF51735">
    <property type="entry name" value="NAD(P)-binding Rossmann-fold domains"/>
    <property type="match status" value="1"/>
</dbReference>
<dbReference type="FunFam" id="3.40.50.720:FF:000084">
    <property type="entry name" value="Short-chain dehydrogenase reductase"/>
    <property type="match status" value="1"/>
</dbReference>
<dbReference type="InterPro" id="IPR036291">
    <property type="entry name" value="NAD(P)-bd_dom_sf"/>
</dbReference>
<comment type="similarity">
    <text evidence="1">Belongs to the short-chain dehydrogenases/reductases (SDR) family.</text>
</comment>
<dbReference type="PRINTS" id="PR00080">
    <property type="entry name" value="SDRFAMILY"/>
</dbReference>
<dbReference type="PANTHER" id="PTHR43943:SF2">
    <property type="entry name" value="DEHYDROGENASE_REDUCTASE 4"/>
    <property type="match status" value="1"/>
</dbReference>
<name>A0A3B0T266_9ZZZZ</name>
<dbReference type="InterPro" id="IPR002347">
    <property type="entry name" value="SDR_fam"/>
</dbReference>
<dbReference type="EMBL" id="UOEH01000521">
    <property type="protein sequence ID" value="VAW06439.1"/>
    <property type="molecule type" value="Genomic_DNA"/>
</dbReference>
<protein>
    <submittedName>
        <fullName evidence="2">3-oxoacyl-[acyl-carrier protein] reductase</fullName>
        <ecNumber evidence="2">1.1.1.100</ecNumber>
    </submittedName>
</protein>
<gene>
    <name evidence="2" type="ORF">MNBD_ALPHA05-1537</name>
</gene>
<proteinExistence type="inferred from homology"/>
<dbReference type="PANTHER" id="PTHR43943">
    <property type="entry name" value="DEHYDROGENASE/REDUCTASE (SDR FAMILY) MEMBER 4"/>
    <property type="match status" value="1"/>
</dbReference>
<dbReference type="AlphaFoldDB" id="A0A3B0T266"/>
<dbReference type="Gene3D" id="3.40.50.720">
    <property type="entry name" value="NAD(P)-binding Rossmann-like Domain"/>
    <property type="match status" value="1"/>
</dbReference>
<evidence type="ECO:0000256" key="1">
    <source>
        <dbReference type="ARBA" id="ARBA00006484"/>
    </source>
</evidence>
<organism evidence="2">
    <name type="scientific">hydrothermal vent metagenome</name>
    <dbReference type="NCBI Taxonomy" id="652676"/>
    <lineage>
        <taxon>unclassified sequences</taxon>
        <taxon>metagenomes</taxon>
        <taxon>ecological metagenomes</taxon>
    </lineage>
</organism>
<evidence type="ECO:0000313" key="2">
    <source>
        <dbReference type="EMBL" id="VAW06439.1"/>
    </source>
</evidence>
<dbReference type="PRINTS" id="PR00081">
    <property type="entry name" value="GDHRDH"/>
</dbReference>
<dbReference type="GO" id="GO:0004316">
    <property type="term" value="F:3-oxoacyl-[acyl-carrier-protein] reductase (NADPH) activity"/>
    <property type="evidence" value="ECO:0007669"/>
    <property type="project" value="UniProtKB-EC"/>
</dbReference>